<comment type="caution">
    <text evidence="2">The sequence shown here is derived from an EMBL/GenBank/DDBJ whole genome shotgun (WGS) entry which is preliminary data.</text>
</comment>
<dbReference type="Proteomes" id="UP000468828">
    <property type="component" value="Unassembled WGS sequence"/>
</dbReference>
<protein>
    <submittedName>
        <fullName evidence="2">Uncharacterized protein</fullName>
    </submittedName>
</protein>
<organism evidence="2 4">
    <name type="scientific">Modestobacter muralis</name>
    <dbReference type="NCBI Taxonomy" id="1608614"/>
    <lineage>
        <taxon>Bacteria</taxon>
        <taxon>Bacillati</taxon>
        <taxon>Actinomycetota</taxon>
        <taxon>Actinomycetes</taxon>
        <taxon>Geodermatophilales</taxon>
        <taxon>Geodermatophilaceae</taxon>
        <taxon>Modestobacter</taxon>
    </lineage>
</organism>
<feature type="transmembrane region" description="Helical" evidence="1">
    <location>
        <begin position="46"/>
        <end position="66"/>
    </location>
</feature>
<proteinExistence type="predicted"/>
<evidence type="ECO:0000256" key="1">
    <source>
        <dbReference type="SAM" id="Phobius"/>
    </source>
</evidence>
<keyword evidence="1" id="KW-0472">Membrane</keyword>
<dbReference type="EMBL" id="JAAGWB010000061">
    <property type="protein sequence ID" value="NEN53186.1"/>
    <property type="molecule type" value="Genomic_DNA"/>
</dbReference>
<sequence length="83" mass="8770">MSPTPPRRPDVPAGPPRWLLVMLAAGLSLLVAVVFLLVLQAVGVEAISSLGFVTVVVVAALVGGWVTRRLAPRLPDVRRPPRG</sequence>
<gene>
    <name evidence="3" type="ORF">G3R41_19970</name>
    <name evidence="2" type="ORF">GCU67_19320</name>
</gene>
<dbReference type="Proteomes" id="UP000471152">
    <property type="component" value="Unassembled WGS sequence"/>
</dbReference>
<dbReference type="RefSeq" id="WP_163612985.1">
    <property type="nucleotide sequence ID" value="NZ_JAAGWB010000061.1"/>
</dbReference>
<dbReference type="AlphaFoldDB" id="A0A6P0F4Y3"/>
<evidence type="ECO:0000313" key="2">
    <source>
        <dbReference type="EMBL" id="NEK96298.1"/>
    </source>
</evidence>
<name>A0A6P0F4Y3_9ACTN</name>
<dbReference type="EMBL" id="JAAGWH010000059">
    <property type="protein sequence ID" value="NEK96298.1"/>
    <property type="molecule type" value="Genomic_DNA"/>
</dbReference>
<keyword evidence="4" id="KW-1185">Reference proteome</keyword>
<reference evidence="2 4" key="1">
    <citation type="submission" date="2020-01" db="EMBL/GenBank/DDBJ databases">
        <title>the WGS Modestobacter muralis CPCC 204518.</title>
        <authorList>
            <person name="Jiang Z."/>
        </authorList>
    </citation>
    <scope>NUCLEOTIDE SEQUENCE [LARGE SCALE GENOMIC DNA]</scope>
    <source>
        <strain evidence="2 4">DSM 100205</strain>
    </source>
</reference>
<reference evidence="3 5" key="2">
    <citation type="submission" date="2020-02" db="EMBL/GenBank/DDBJ databases">
        <title>The WGS of Modestobacter muralis DSM 100205.</title>
        <authorList>
            <person name="Jiang Z."/>
        </authorList>
    </citation>
    <scope>NUCLEOTIDE SEQUENCE [LARGE SCALE GENOMIC DNA]</scope>
    <source>
        <strain evidence="3 5">DSM 100205</strain>
    </source>
</reference>
<evidence type="ECO:0000313" key="5">
    <source>
        <dbReference type="Proteomes" id="UP000471152"/>
    </source>
</evidence>
<keyword evidence="1" id="KW-1133">Transmembrane helix</keyword>
<evidence type="ECO:0000313" key="3">
    <source>
        <dbReference type="EMBL" id="NEN53186.1"/>
    </source>
</evidence>
<keyword evidence="1" id="KW-0812">Transmembrane</keyword>
<accession>A0A6P0F4Y3</accession>
<feature type="transmembrane region" description="Helical" evidence="1">
    <location>
        <begin position="20"/>
        <end position="39"/>
    </location>
</feature>
<evidence type="ECO:0000313" key="4">
    <source>
        <dbReference type="Proteomes" id="UP000468828"/>
    </source>
</evidence>